<dbReference type="AlphaFoldDB" id="A0A8H7T643"/>
<evidence type="ECO:0000256" key="4">
    <source>
        <dbReference type="ARBA" id="ARBA00022723"/>
    </source>
</evidence>
<dbReference type="PROSITE" id="PS01244">
    <property type="entry name" value="ACONITASE_2"/>
    <property type="match status" value="1"/>
</dbReference>
<dbReference type="InterPro" id="IPR015931">
    <property type="entry name" value="Acnase/IPM_dHydase_lsu_aba_1/3"/>
</dbReference>
<dbReference type="InterPro" id="IPR001030">
    <property type="entry name" value="Acoase/IPM_deHydtase_lsu_aba"/>
</dbReference>
<dbReference type="PROSITE" id="PS00450">
    <property type="entry name" value="ACONITASE_1"/>
    <property type="match status" value="1"/>
</dbReference>
<evidence type="ECO:0000256" key="6">
    <source>
        <dbReference type="ARBA" id="ARBA00023014"/>
    </source>
</evidence>
<evidence type="ECO:0000256" key="1">
    <source>
        <dbReference type="ARBA" id="ARBA00001966"/>
    </source>
</evidence>
<keyword evidence="5" id="KW-0408">Iron</keyword>
<dbReference type="Pfam" id="PF00330">
    <property type="entry name" value="Aconitase"/>
    <property type="match status" value="1"/>
</dbReference>
<keyword evidence="10" id="KW-1185">Reference proteome</keyword>
<proteinExistence type="inferred from homology"/>
<protein>
    <recommendedName>
        <fullName evidence="3">Aconitate hydratase, mitochondrial</fullName>
    </recommendedName>
</protein>
<evidence type="ECO:0000256" key="5">
    <source>
        <dbReference type="ARBA" id="ARBA00023004"/>
    </source>
</evidence>
<name>A0A8H7T643_9HELO</name>
<dbReference type="InterPro" id="IPR050926">
    <property type="entry name" value="Aconitase/IPM_isomerase"/>
</dbReference>
<dbReference type="InterPro" id="IPR015928">
    <property type="entry name" value="Aconitase/3IPM_dehydase_swvl"/>
</dbReference>
<reference evidence="9" key="1">
    <citation type="submission" date="2021-02" db="EMBL/GenBank/DDBJ databases">
        <title>Genome sequence Cadophora malorum strain M34.</title>
        <authorList>
            <person name="Stefanovic E."/>
            <person name="Vu D."/>
            <person name="Scully C."/>
            <person name="Dijksterhuis J."/>
            <person name="Roader J."/>
            <person name="Houbraken J."/>
        </authorList>
    </citation>
    <scope>NUCLEOTIDE SEQUENCE</scope>
    <source>
        <strain evidence="9">M34</strain>
    </source>
</reference>
<keyword evidence="4" id="KW-0479">Metal-binding</keyword>
<feature type="domain" description="Aconitase A/isopropylmalate dehydratase small subunit swivel" evidence="8">
    <location>
        <begin position="523"/>
        <end position="649"/>
    </location>
</feature>
<dbReference type="InterPro" id="IPR036008">
    <property type="entry name" value="Aconitase_4Fe-4S_dom"/>
</dbReference>
<dbReference type="PANTHER" id="PTHR43160">
    <property type="entry name" value="ACONITATE HYDRATASE B"/>
    <property type="match status" value="1"/>
</dbReference>
<evidence type="ECO:0000256" key="2">
    <source>
        <dbReference type="ARBA" id="ARBA00007185"/>
    </source>
</evidence>
<evidence type="ECO:0000313" key="10">
    <source>
        <dbReference type="Proteomes" id="UP000664132"/>
    </source>
</evidence>
<dbReference type="Pfam" id="PF00694">
    <property type="entry name" value="Aconitase_C"/>
    <property type="match status" value="1"/>
</dbReference>
<keyword evidence="6" id="KW-0411">Iron-sulfur</keyword>
<dbReference type="GO" id="GO:0005739">
    <property type="term" value="C:mitochondrion"/>
    <property type="evidence" value="ECO:0007669"/>
    <property type="project" value="TreeGrafter"/>
</dbReference>
<evidence type="ECO:0000256" key="3">
    <source>
        <dbReference type="ARBA" id="ARBA00015940"/>
    </source>
</evidence>
<dbReference type="Gene3D" id="3.20.19.10">
    <property type="entry name" value="Aconitase, domain 4"/>
    <property type="match status" value="1"/>
</dbReference>
<comment type="cofactor">
    <cofactor evidence="1">
        <name>[4Fe-4S] cluster</name>
        <dbReference type="ChEBI" id="CHEBI:49883"/>
    </cofactor>
</comment>
<organism evidence="9 10">
    <name type="scientific">Cadophora malorum</name>
    <dbReference type="NCBI Taxonomy" id="108018"/>
    <lineage>
        <taxon>Eukaryota</taxon>
        <taxon>Fungi</taxon>
        <taxon>Dikarya</taxon>
        <taxon>Ascomycota</taxon>
        <taxon>Pezizomycotina</taxon>
        <taxon>Leotiomycetes</taxon>
        <taxon>Helotiales</taxon>
        <taxon>Ploettnerulaceae</taxon>
        <taxon>Cadophora</taxon>
    </lineage>
</organism>
<evidence type="ECO:0000313" key="9">
    <source>
        <dbReference type="EMBL" id="KAG4412956.1"/>
    </source>
</evidence>
<dbReference type="PRINTS" id="PR00415">
    <property type="entry name" value="ACONITASE"/>
</dbReference>
<dbReference type="GO" id="GO:0046872">
    <property type="term" value="F:metal ion binding"/>
    <property type="evidence" value="ECO:0007669"/>
    <property type="project" value="UniProtKB-KW"/>
</dbReference>
<comment type="similarity">
    <text evidence="2">Belongs to the aconitase/IPM isomerase family.</text>
</comment>
<gene>
    <name evidence="9" type="ORF">IFR04_013906</name>
</gene>
<dbReference type="GO" id="GO:0006099">
    <property type="term" value="P:tricarboxylic acid cycle"/>
    <property type="evidence" value="ECO:0007669"/>
    <property type="project" value="TreeGrafter"/>
</dbReference>
<dbReference type="Gene3D" id="3.40.1060.10">
    <property type="entry name" value="Aconitase, Domain 2"/>
    <property type="match status" value="1"/>
</dbReference>
<dbReference type="Proteomes" id="UP000664132">
    <property type="component" value="Unassembled WGS sequence"/>
</dbReference>
<dbReference type="OrthoDB" id="2224430at2759"/>
<dbReference type="InterPro" id="IPR000573">
    <property type="entry name" value="AconitaseA/IPMdHydase_ssu_swvl"/>
</dbReference>
<dbReference type="FunFam" id="3.40.1060.10:FF:000001">
    <property type="entry name" value="Aconitate hydratase, mitochondrial"/>
    <property type="match status" value="1"/>
</dbReference>
<evidence type="ECO:0000259" key="7">
    <source>
        <dbReference type="Pfam" id="PF00330"/>
    </source>
</evidence>
<dbReference type="GO" id="GO:0005829">
    <property type="term" value="C:cytosol"/>
    <property type="evidence" value="ECO:0007669"/>
    <property type="project" value="TreeGrafter"/>
</dbReference>
<dbReference type="Gene3D" id="3.30.499.10">
    <property type="entry name" value="Aconitase, domain 3"/>
    <property type="match status" value="2"/>
</dbReference>
<evidence type="ECO:0000259" key="8">
    <source>
        <dbReference type="Pfam" id="PF00694"/>
    </source>
</evidence>
<dbReference type="InterPro" id="IPR015932">
    <property type="entry name" value="Aconitase_dom2"/>
</dbReference>
<accession>A0A8H7T643</accession>
<dbReference type="SUPFAM" id="SSF53732">
    <property type="entry name" value="Aconitase iron-sulfur domain"/>
    <property type="match status" value="1"/>
</dbReference>
<dbReference type="GO" id="GO:0003994">
    <property type="term" value="F:aconitate hydratase activity"/>
    <property type="evidence" value="ECO:0007669"/>
    <property type="project" value="TreeGrafter"/>
</dbReference>
<dbReference type="SUPFAM" id="SSF52016">
    <property type="entry name" value="LeuD/IlvD-like"/>
    <property type="match status" value="1"/>
</dbReference>
<sequence>MSNLEHDAFLPYAHLQNQLVQVRRRINRPLTLSEKILYSHLCDPLNQEIDPGKSFLKLYPDRVAVHDANATMALLQFMSAGINKVAIPTTIHTDHLTMAEKGAEEDLAAAKIKHKEVFEFLGSASAKYGIGFWKPGSGIIHTILFEKYTFPGGLLMGTDSHTPNAAGMAMLGIGVGGSDGVDAMAGLQWELPCPKVLGVRLTGRLKGWASSKDIICKLAGLVSVTGGKGKVVEFFGPGIDGLGATAMATIGNMSAEVGATSCLFPYTDSMCRYLNVTQRSDIADAAKQNLDLLMPDQDCSSYYDDIVEIDLDTLEPQINGPFTPDLSHRLSDLGLAVKENQWPGKLSAALLGSCTNSSYEDLMKVSDLIKQAESAGLKPKVPFFVSTGSDQIRATAENAGFLGTMRTAGATVLSSSCGPCVGQWNRPDMPKGELNSVISSFNRNFTGRHDGNPGTHSFVTSPELATVFAYHGALDCDPTTDSIRQADGNLFKFTPPKSDELPASFSTGNIFTKLHFQLIRPKTSRGKCTTDHISPAGPWYDYRGHLDNISNNMLTGAENAFLPDHPRGMAQHCTTGEIDAVPVIARSYKESGTRYCIIGHNNYGEGASREHAALEPRYLGAVAIIANGFARIHETNLKKQGMLPLTFADPTAWERIRATDRVSVLNVEVIKPGEQLTMVVSSRDGSSWKTRLNHSLHEGQIPWLLKGSALNHVKSLKR</sequence>
<dbReference type="InterPro" id="IPR018136">
    <property type="entry name" value="Aconitase_4Fe-4S_BS"/>
</dbReference>
<dbReference type="PANTHER" id="PTHR43160:SF3">
    <property type="entry name" value="ACONITATE HYDRATASE, MITOCHONDRIAL"/>
    <property type="match status" value="1"/>
</dbReference>
<dbReference type="FunFam" id="3.30.499.10:FF:000004">
    <property type="entry name" value="Aconitate hydratase, mitochondrial"/>
    <property type="match status" value="1"/>
</dbReference>
<dbReference type="EMBL" id="JAFJYH010000342">
    <property type="protein sequence ID" value="KAG4412956.1"/>
    <property type="molecule type" value="Genomic_DNA"/>
</dbReference>
<feature type="domain" description="Aconitase/3-isopropylmalate dehydratase large subunit alpha/beta/alpha" evidence="7">
    <location>
        <begin position="34"/>
        <end position="472"/>
    </location>
</feature>
<dbReference type="GO" id="GO:0051539">
    <property type="term" value="F:4 iron, 4 sulfur cluster binding"/>
    <property type="evidence" value="ECO:0007669"/>
    <property type="project" value="TreeGrafter"/>
</dbReference>
<comment type="caution">
    <text evidence="9">The sequence shown here is derived from an EMBL/GenBank/DDBJ whole genome shotgun (WGS) entry which is preliminary data.</text>
</comment>